<name>A0A813JVK4_POLGL</name>
<sequence>ATEHLLLTASVMLPPGWSENQGILCSFTTLLSSVERCATVRSCTFYWSVISLLFGAGPREVMRDEIESSEVEPRFQEWNLWMVNWTSRVQAMRSSELHRHMRKFSLFGHSNGPALSEVDEASTLLLYADSPEHLLNPDVSFFVNQLECYARSVGMQFVADSTGPRVRHDHSVGLDVSIEGEFFFSARESDKAVTQEVRKLMQGIIYDGHLETAGEIVKYENVLAVNYARALHFGRVWAMADQLPKMPEGALLIYMDSDVTLWPGSSSQGIAQRLLSLYPGPNKPHVFVADTWVGTDCANSGFVAVRNTPLGRSFLELWKEKLWWGASWDQAALAETLLEFVGFEARKTSYGRRFYDHVCMRFLVPYQKVYMFTKYCDCWQAKLDAMIGPYRRRAGQVVGFVDPEILEVNYIPNNLFSSHQWDLQSMHLAPRGDPQSFTPLVTLVVICEIGVSCCCCHYCCCCFCCCCCCL</sequence>
<dbReference type="AlphaFoldDB" id="A0A813JVK4"/>
<gene>
    <name evidence="1" type="ORF">PGLA2088_LOCUS25786</name>
</gene>
<evidence type="ECO:0000313" key="2">
    <source>
        <dbReference type="Proteomes" id="UP000626109"/>
    </source>
</evidence>
<accession>A0A813JVK4</accession>
<protein>
    <submittedName>
        <fullName evidence="1">Uncharacterized protein</fullName>
    </submittedName>
</protein>
<dbReference type="EMBL" id="CAJNNW010026854">
    <property type="protein sequence ID" value="CAE8688166.1"/>
    <property type="molecule type" value="Genomic_DNA"/>
</dbReference>
<feature type="non-terminal residue" evidence="1">
    <location>
        <position position="470"/>
    </location>
</feature>
<dbReference type="Proteomes" id="UP000626109">
    <property type="component" value="Unassembled WGS sequence"/>
</dbReference>
<comment type="caution">
    <text evidence="1">The sequence shown here is derived from an EMBL/GenBank/DDBJ whole genome shotgun (WGS) entry which is preliminary data.</text>
</comment>
<reference evidence="1" key="1">
    <citation type="submission" date="2021-02" db="EMBL/GenBank/DDBJ databases">
        <authorList>
            <person name="Dougan E. K."/>
            <person name="Rhodes N."/>
            <person name="Thang M."/>
            <person name="Chan C."/>
        </authorList>
    </citation>
    <scope>NUCLEOTIDE SEQUENCE</scope>
</reference>
<evidence type="ECO:0000313" key="1">
    <source>
        <dbReference type="EMBL" id="CAE8688166.1"/>
    </source>
</evidence>
<proteinExistence type="predicted"/>
<organism evidence="1 2">
    <name type="scientific">Polarella glacialis</name>
    <name type="common">Dinoflagellate</name>
    <dbReference type="NCBI Taxonomy" id="89957"/>
    <lineage>
        <taxon>Eukaryota</taxon>
        <taxon>Sar</taxon>
        <taxon>Alveolata</taxon>
        <taxon>Dinophyceae</taxon>
        <taxon>Suessiales</taxon>
        <taxon>Suessiaceae</taxon>
        <taxon>Polarella</taxon>
    </lineage>
</organism>